<sequence>MRRGFLLCPSQVSLQCPCDGTRPLDPPERDWYGWGSSASTVEDGRRRRRARLGTQYIQAGRRTASKRHDSMIGTTHAHEKANQWGPGGRPIRSALALASGRAPGHRWRKCHGLALLEIGSAAAASGAWRGSRPAVGIGDQAGTGRPAGTGPTWTLKRGETVTRTACRSGAHTGAGREGGREGQGVAQRQRAGRGSGGDVPRRCRPAINASCFSSGPGGAAAHADMRLPWVPSSDGAGGGGRNGEPPPLLLPVPGGGWVEGVGVGGAAAAFQATATRQGGGGAHFDAAAAPSPAFIDFLGVGAT</sequence>
<name>A0A8T0R038_PANVG</name>
<organism evidence="2 3">
    <name type="scientific">Panicum virgatum</name>
    <name type="common">Blackwell switchgrass</name>
    <dbReference type="NCBI Taxonomy" id="38727"/>
    <lineage>
        <taxon>Eukaryota</taxon>
        <taxon>Viridiplantae</taxon>
        <taxon>Streptophyta</taxon>
        <taxon>Embryophyta</taxon>
        <taxon>Tracheophyta</taxon>
        <taxon>Spermatophyta</taxon>
        <taxon>Magnoliopsida</taxon>
        <taxon>Liliopsida</taxon>
        <taxon>Poales</taxon>
        <taxon>Poaceae</taxon>
        <taxon>PACMAD clade</taxon>
        <taxon>Panicoideae</taxon>
        <taxon>Panicodae</taxon>
        <taxon>Paniceae</taxon>
        <taxon>Panicinae</taxon>
        <taxon>Panicum</taxon>
        <taxon>Panicum sect. Hiantes</taxon>
    </lineage>
</organism>
<dbReference type="EMBL" id="CM029048">
    <property type="protein sequence ID" value="KAG2578922.1"/>
    <property type="molecule type" value="Genomic_DNA"/>
</dbReference>
<protein>
    <submittedName>
        <fullName evidence="2">Uncharacterized protein</fullName>
    </submittedName>
</protein>
<proteinExistence type="predicted"/>
<accession>A0A8T0R038</accession>
<dbReference type="AlphaFoldDB" id="A0A8T0R038"/>
<comment type="caution">
    <text evidence="2">The sequence shown here is derived from an EMBL/GenBank/DDBJ whole genome shotgun (WGS) entry which is preliminary data.</text>
</comment>
<feature type="region of interest" description="Disordered" evidence="1">
    <location>
        <begin position="163"/>
        <end position="203"/>
    </location>
</feature>
<keyword evidence="3" id="KW-1185">Reference proteome</keyword>
<evidence type="ECO:0000256" key="1">
    <source>
        <dbReference type="SAM" id="MobiDB-lite"/>
    </source>
</evidence>
<gene>
    <name evidence="2" type="ORF">PVAP13_6NG139403</name>
</gene>
<feature type="region of interest" description="Disordered" evidence="1">
    <location>
        <begin position="135"/>
        <end position="154"/>
    </location>
</feature>
<dbReference type="Proteomes" id="UP000823388">
    <property type="component" value="Chromosome 6N"/>
</dbReference>
<evidence type="ECO:0000313" key="3">
    <source>
        <dbReference type="Proteomes" id="UP000823388"/>
    </source>
</evidence>
<evidence type="ECO:0000313" key="2">
    <source>
        <dbReference type="EMBL" id="KAG2578922.1"/>
    </source>
</evidence>
<reference evidence="2" key="1">
    <citation type="submission" date="2020-05" db="EMBL/GenBank/DDBJ databases">
        <title>WGS assembly of Panicum virgatum.</title>
        <authorList>
            <person name="Lovell J.T."/>
            <person name="Jenkins J."/>
            <person name="Shu S."/>
            <person name="Juenger T.E."/>
            <person name="Schmutz J."/>
        </authorList>
    </citation>
    <scope>NUCLEOTIDE SEQUENCE</scope>
    <source>
        <strain evidence="2">AP13</strain>
    </source>
</reference>